<dbReference type="EMBL" id="RQTK01000427">
    <property type="protein sequence ID" value="RUS79790.1"/>
    <property type="molecule type" value="Genomic_DNA"/>
</dbReference>
<comment type="caution">
    <text evidence="1">The sequence shown here is derived from an EMBL/GenBank/DDBJ whole genome shotgun (WGS) entry which is preliminary data.</text>
</comment>
<reference evidence="1 2" key="1">
    <citation type="submission" date="2019-01" db="EMBL/GenBank/DDBJ databases">
        <title>A draft genome assembly of the solar-powered sea slug Elysia chlorotica.</title>
        <authorList>
            <person name="Cai H."/>
            <person name="Li Q."/>
            <person name="Fang X."/>
            <person name="Li J."/>
            <person name="Curtis N.E."/>
            <person name="Altenburger A."/>
            <person name="Shibata T."/>
            <person name="Feng M."/>
            <person name="Maeda T."/>
            <person name="Schwartz J.A."/>
            <person name="Shigenobu S."/>
            <person name="Lundholm N."/>
            <person name="Nishiyama T."/>
            <person name="Yang H."/>
            <person name="Hasebe M."/>
            <person name="Li S."/>
            <person name="Pierce S.K."/>
            <person name="Wang J."/>
        </authorList>
    </citation>
    <scope>NUCLEOTIDE SEQUENCE [LARGE SCALE GENOMIC DNA]</scope>
    <source>
        <strain evidence="1">EC2010</strain>
        <tissue evidence="1">Whole organism of an adult</tissue>
    </source>
</reference>
<evidence type="ECO:0000313" key="2">
    <source>
        <dbReference type="Proteomes" id="UP000271974"/>
    </source>
</evidence>
<accession>A0A433TE36</accession>
<name>A0A433TE36_ELYCH</name>
<proteinExistence type="predicted"/>
<protein>
    <submittedName>
        <fullName evidence="1">Uncharacterized protein</fullName>
    </submittedName>
</protein>
<keyword evidence="2" id="KW-1185">Reference proteome</keyword>
<dbReference type="AlphaFoldDB" id="A0A433TE36"/>
<sequence length="236" mass="25224">MAAHVLATRGLAGGGETGRDWARLGETGRDWATLIKSGQAGRGLNRSFWLYSGNGENIIQEPVSSLRPLSAPVTSPGQTCAAATKAVVVADAAAAADADNTLGKAGLACTLPGPQIWAVRGRAYQLLISRQSRQGRPGLTVRVHQQTTRGGHGERILHGLAVHHHHHHHHPCCCCCTPVTACDRWSNIGRPCVCMCVSLWQCDCVVGLYSETTGDQCSRDKHTGSYTNIPHNPLRV</sequence>
<organism evidence="1 2">
    <name type="scientific">Elysia chlorotica</name>
    <name type="common">Eastern emerald elysia</name>
    <name type="synonym">Sea slug</name>
    <dbReference type="NCBI Taxonomy" id="188477"/>
    <lineage>
        <taxon>Eukaryota</taxon>
        <taxon>Metazoa</taxon>
        <taxon>Spiralia</taxon>
        <taxon>Lophotrochozoa</taxon>
        <taxon>Mollusca</taxon>
        <taxon>Gastropoda</taxon>
        <taxon>Heterobranchia</taxon>
        <taxon>Euthyneura</taxon>
        <taxon>Panpulmonata</taxon>
        <taxon>Sacoglossa</taxon>
        <taxon>Placobranchoidea</taxon>
        <taxon>Plakobranchidae</taxon>
        <taxon>Elysia</taxon>
    </lineage>
</organism>
<dbReference type="Proteomes" id="UP000271974">
    <property type="component" value="Unassembled WGS sequence"/>
</dbReference>
<evidence type="ECO:0000313" key="1">
    <source>
        <dbReference type="EMBL" id="RUS79790.1"/>
    </source>
</evidence>
<gene>
    <name evidence="1" type="ORF">EGW08_012437</name>
</gene>